<sequence length="100" mass="11443">MHALSRSLPGFCKLLRSKRKIQASFVVNHLSLQPPRTATLLGVERYSPNINRGRGILTTLHRPRTPRRRRLCRSLASLRLLCKPIPNNQLDYQRSTSATN</sequence>
<gene>
    <name evidence="1" type="ORF">TcWFU_002011</name>
</gene>
<proteinExistence type="predicted"/>
<organism evidence="1 2">
    <name type="scientific">Taenia crassiceps</name>
    <dbReference type="NCBI Taxonomy" id="6207"/>
    <lineage>
        <taxon>Eukaryota</taxon>
        <taxon>Metazoa</taxon>
        <taxon>Spiralia</taxon>
        <taxon>Lophotrochozoa</taxon>
        <taxon>Platyhelminthes</taxon>
        <taxon>Cestoda</taxon>
        <taxon>Eucestoda</taxon>
        <taxon>Cyclophyllidea</taxon>
        <taxon>Taeniidae</taxon>
        <taxon>Taenia</taxon>
    </lineage>
</organism>
<evidence type="ECO:0000313" key="2">
    <source>
        <dbReference type="Proteomes" id="UP001651158"/>
    </source>
</evidence>
<accession>A0ABR4QPM2</accession>
<dbReference type="EMBL" id="JAKROA010000001">
    <property type="protein sequence ID" value="KAL5111497.1"/>
    <property type="molecule type" value="Genomic_DNA"/>
</dbReference>
<comment type="caution">
    <text evidence="1">The sequence shown here is derived from an EMBL/GenBank/DDBJ whole genome shotgun (WGS) entry which is preliminary data.</text>
</comment>
<keyword evidence="2" id="KW-1185">Reference proteome</keyword>
<reference evidence="1 2" key="1">
    <citation type="journal article" date="2022" name="Front. Cell. Infect. Microbiol.">
        <title>The Genomes of Two Strains of Taenia crassiceps the Animal Model for the Study of Human Cysticercosis.</title>
        <authorList>
            <person name="Bobes R.J."/>
            <person name="Estrada K."/>
            <person name="Rios-Valencia D.G."/>
            <person name="Calderon-Gallegos A."/>
            <person name="de la Torre P."/>
            <person name="Carrero J.C."/>
            <person name="Sanchez-Flores A."/>
            <person name="Laclette J.P."/>
        </authorList>
    </citation>
    <scope>NUCLEOTIDE SEQUENCE [LARGE SCALE GENOMIC DNA]</scope>
    <source>
        <strain evidence="1">WFUcys</strain>
    </source>
</reference>
<protein>
    <submittedName>
        <fullName evidence="1">Uncharacterized protein</fullName>
    </submittedName>
</protein>
<name>A0ABR4QPM2_9CEST</name>
<dbReference type="Proteomes" id="UP001651158">
    <property type="component" value="Unassembled WGS sequence"/>
</dbReference>
<evidence type="ECO:0000313" key="1">
    <source>
        <dbReference type="EMBL" id="KAL5111497.1"/>
    </source>
</evidence>